<feature type="region of interest" description="Disordered" evidence="1">
    <location>
        <begin position="1"/>
        <end position="38"/>
    </location>
</feature>
<organism evidence="3 4">
    <name type="scientific">Leersia perrieri</name>
    <dbReference type="NCBI Taxonomy" id="77586"/>
    <lineage>
        <taxon>Eukaryota</taxon>
        <taxon>Viridiplantae</taxon>
        <taxon>Streptophyta</taxon>
        <taxon>Embryophyta</taxon>
        <taxon>Tracheophyta</taxon>
        <taxon>Spermatophyta</taxon>
        <taxon>Magnoliopsida</taxon>
        <taxon>Liliopsida</taxon>
        <taxon>Poales</taxon>
        <taxon>Poaceae</taxon>
        <taxon>BOP clade</taxon>
        <taxon>Oryzoideae</taxon>
        <taxon>Oryzeae</taxon>
        <taxon>Oryzinae</taxon>
        <taxon>Leersia</taxon>
    </lineage>
</organism>
<reference evidence="4" key="2">
    <citation type="submission" date="2013-12" db="EMBL/GenBank/DDBJ databases">
        <authorList>
            <person name="Yu Y."/>
            <person name="Lee S."/>
            <person name="de Baynast K."/>
            <person name="Wissotski M."/>
            <person name="Liu L."/>
            <person name="Talag J."/>
            <person name="Goicoechea J."/>
            <person name="Angelova A."/>
            <person name="Jetty R."/>
            <person name="Kudrna D."/>
            <person name="Golser W."/>
            <person name="Rivera L."/>
            <person name="Zhang J."/>
            <person name="Wing R."/>
        </authorList>
    </citation>
    <scope>NUCLEOTIDE SEQUENCE</scope>
</reference>
<dbReference type="eggNOG" id="ENOG502R6R7">
    <property type="taxonomic scope" value="Eukaryota"/>
</dbReference>
<dbReference type="Pfam" id="PF20241">
    <property type="entry name" value="DUF6598"/>
    <property type="match status" value="1"/>
</dbReference>
<dbReference type="AlphaFoldDB" id="A0A0D9XT84"/>
<dbReference type="Proteomes" id="UP000032180">
    <property type="component" value="Chromosome 11"/>
</dbReference>
<dbReference type="EnsemblPlants" id="LPERR11G13690.1">
    <property type="protein sequence ID" value="LPERR11G13690.1"/>
    <property type="gene ID" value="LPERR11G13690"/>
</dbReference>
<dbReference type="PANTHER" id="PTHR33065:SF132">
    <property type="entry name" value="OS12G0535200 PROTEIN"/>
    <property type="match status" value="1"/>
</dbReference>
<evidence type="ECO:0000256" key="1">
    <source>
        <dbReference type="SAM" id="MobiDB-lite"/>
    </source>
</evidence>
<dbReference type="STRING" id="77586.A0A0D9XT84"/>
<dbReference type="InterPro" id="IPR046533">
    <property type="entry name" value="DUF6598"/>
</dbReference>
<keyword evidence="4" id="KW-1185">Reference proteome</keyword>
<name>A0A0D9XT84_9ORYZ</name>
<evidence type="ECO:0000313" key="3">
    <source>
        <dbReference type="EnsemblPlants" id="LPERR11G13690.1"/>
    </source>
</evidence>
<sequence length="325" mass="36334">MDADQELQEVIKGRIGDDGDLNDARRQPDDDEEDNAPNPYDYRLFFEFYWHFYNCKIDDVTRGPTSRTPASRIYPCVEVYLCRVIDLTAGLAWPIDVFGFIAARDSHDRKRNYIFNRERDNAQTLTAEDSTLVLTGPIRAISCGHIIDFEIELKLRGKTKSDKDKVLSARYIVYESFGAGANVGLVRSEARPGKRCSVEITFAHLAKAVEAAIEVRIVQGSSDFYGRFVARTDGYDEDVVLLDCTGSVPVTNGDGVIRLARSVVVVESTGVLNLHVSTRTGHVENVFAECHAEFAAQCLESSRKILDLGFCKMLATISWSMIPMI</sequence>
<accession>A0A0D9XT84</accession>
<dbReference type="HOGENOM" id="CLU_030845_0_1_1"/>
<reference evidence="3 4" key="1">
    <citation type="submission" date="2012-08" db="EMBL/GenBank/DDBJ databases">
        <title>Oryza genome evolution.</title>
        <authorList>
            <person name="Wing R.A."/>
        </authorList>
    </citation>
    <scope>NUCLEOTIDE SEQUENCE</scope>
</reference>
<feature type="domain" description="DUF6598" evidence="2">
    <location>
        <begin position="77"/>
        <end position="315"/>
    </location>
</feature>
<reference evidence="3" key="3">
    <citation type="submission" date="2015-04" db="UniProtKB">
        <authorList>
            <consortium name="EnsemblPlants"/>
        </authorList>
    </citation>
    <scope>IDENTIFICATION</scope>
</reference>
<feature type="compositionally biased region" description="Basic and acidic residues" evidence="1">
    <location>
        <begin position="9"/>
        <end position="28"/>
    </location>
</feature>
<proteinExistence type="predicted"/>
<dbReference type="PANTHER" id="PTHR33065">
    <property type="entry name" value="OS07G0486400 PROTEIN"/>
    <property type="match status" value="1"/>
</dbReference>
<evidence type="ECO:0000313" key="4">
    <source>
        <dbReference type="Proteomes" id="UP000032180"/>
    </source>
</evidence>
<protein>
    <recommendedName>
        <fullName evidence="2">DUF6598 domain-containing protein</fullName>
    </recommendedName>
</protein>
<dbReference type="Gramene" id="LPERR11G13690.1">
    <property type="protein sequence ID" value="LPERR11G13690.1"/>
    <property type="gene ID" value="LPERR11G13690"/>
</dbReference>
<evidence type="ECO:0000259" key="2">
    <source>
        <dbReference type="Pfam" id="PF20241"/>
    </source>
</evidence>